<accession>A0AAW6NJU0</accession>
<dbReference type="SUPFAM" id="SSF55811">
    <property type="entry name" value="Nudix"/>
    <property type="match status" value="1"/>
</dbReference>
<feature type="non-terminal residue" evidence="1">
    <location>
        <position position="46"/>
    </location>
</feature>
<dbReference type="Gene3D" id="3.90.79.10">
    <property type="entry name" value="Nucleoside Triphosphate Pyrophosphohydrolase"/>
    <property type="match status" value="1"/>
</dbReference>
<protein>
    <submittedName>
        <fullName evidence="1">Isopentenyl-diphosphate Delta-isomerase</fullName>
    </submittedName>
</protein>
<dbReference type="EMBL" id="JARJGR010000438">
    <property type="protein sequence ID" value="MDF3636218.1"/>
    <property type="molecule type" value="Genomic_DNA"/>
</dbReference>
<organism evidence="1 2">
    <name type="scientific">Enterobacter cloacae</name>
    <dbReference type="NCBI Taxonomy" id="550"/>
    <lineage>
        <taxon>Bacteria</taxon>
        <taxon>Pseudomonadati</taxon>
        <taxon>Pseudomonadota</taxon>
        <taxon>Gammaproteobacteria</taxon>
        <taxon>Enterobacterales</taxon>
        <taxon>Enterobacteriaceae</taxon>
        <taxon>Enterobacter</taxon>
        <taxon>Enterobacter cloacae complex</taxon>
    </lineage>
</organism>
<evidence type="ECO:0000313" key="1">
    <source>
        <dbReference type="EMBL" id="MDF3636218.1"/>
    </source>
</evidence>
<dbReference type="InterPro" id="IPR015797">
    <property type="entry name" value="NUDIX_hydrolase-like_dom_sf"/>
</dbReference>
<comment type="caution">
    <text evidence="1">The sequence shown here is derived from an EMBL/GenBank/DDBJ whole genome shotgun (WGS) entry which is preliminary data.</text>
</comment>
<gene>
    <name evidence="1" type="ORF">P3S46_03155</name>
</gene>
<sequence length="46" mass="5121">MSIQEHVILVNDQGKVIGTQEKYAAHTSHTPLHLAFSSWLFNANGE</sequence>
<dbReference type="AlphaFoldDB" id="A0AAW6NJU0"/>
<name>A0AAW6NJU0_ENTCL</name>
<evidence type="ECO:0000313" key="2">
    <source>
        <dbReference type="Proteomes" id="UP001215180"/>
    </source>
</evidence>
<proteinExistence type="predicted"/>
<dbReference type="Proteomes" id="UP001215180">
    <property type="component" value="Unassembled WGS sequence"/>
</dbReference>
<reference evidence="1" key="1">
    <citation type="submission" date="2023-03" db="EMBL/GenBank/DDBJ databases">
        <title>A Study on Prevalence and Characterization of Enterobacter cloacae strains in China.</title>
        <authorList>
            <person name="Zheng Z."/>
        </authorList>
    </citation>
    <scope>NUCLEOTIDE SEQUENCE</scope>
    <source>
        <strain evidence="1">EC77</strain>
    </source>
</reference>